<feature type="compositionally biased region" description="Basic and acidic residues" evidence="11">
    <location>
        <begin position="1833"/>
        <end position="1845"/>
    </location>
</feature>
<comment type="caution">
    <text evidence="15">The sequence shown here is derived from an EMBL/GenBank/DDBJ whole genome shotgun (WGS) entry which is preliminary data.</text>
</comment>
<dbReference type="InterPro" id="IPR002641">
    <property type="entry name" value="PNPLA_dom"/>
</dbReference>
<dbReference type="PANTHER" id="PTHR14226:SF29">
    <property type="entry name" value="NEUROPATHY TARGET ESTERASE SWS"/>
    <property type="match status" value="1"/>
</dbReference>
<dbReference type="GO" id="GO:0046470">
    <property type="term" value="P:phosphatidylcholine metabolic process"/>
    <property type="evidence" value="ECO:0007669"/>
    <property type="project" value="InterPro"/>
</dbReference>
<dbReference type="GO" id="GO:0016020">
    <property type="term" value="C:membrane"/>
    <property type="evidence" value="ECO:0007669"/>
    <property type="project" value="UniProtKB-SubCell"/>
</dbReference>
<comment type="subcellular location">
    <subcellularLocation>
        <location evidence="1">Membrane</location>
    </subcellularLocation>
</comment>
<feature type="domain" description="Cyclic nucleotide-binding" evidence="13">
    <location>
        <begin position="669"/>
        <end position="789"/>
    </location>
</feature>
<dbReference type="PANTHER" id="PTHR14226">
    <property type="entry name" value="NEUROPATHY TARGET ESTERASE/SWISS CHEESE D.MELANOGASTER"/>
    <property type="match status" value="1"/>
</dbReference>
<dbReference type="InterPro" id="IPR018490">
    <property type="entry name" value="cNMP-bd_dom_sf"/>
</dbReference>
<protein>
    <submittedName>
        <fullName evidence="15">Uncharacterized protein</fullName>
    </submittedName>
</protein>
<dbReference type="SUPFAM" id="SSF51206">
    <property type="entry name" value="cAMP-binding domain-like"/>
    <property type="match status" value="3"/>
</dbReference>
<feature type="domain" description="Cyclic nucleotide-binding" evidence="13">
    <location>
        <begin position="542"/>
        <end position="656"/>
    </location>
</feature>
<evidence type="ECO:0000256" key="1">
    <source>
        <dbReference type="ARBA" id="ARBA00004370"/>
    </source>
</evidence>
<comment type="similarity">
    <text evidence="2">Belongs to the NTE family.</text>
</comment>
<dbReference type="GO" id="GO:0016042">
    <property type="term" value="P:lipid catabolic process"/>
    <property type="evidence" value="ECO:0007669"/>
    <property type="project" value="UniProtKB-UniRule"/>
</dbReference>
<reference evidence="15" key="1">
    <citation type="submission" date="2022-04" db="EMBL/GenBank/DDBJ databases">
        <authorList>
            <person name="Xu L."/>
            <person name="Lv Z."/>
        </authorList>
    </citation>
    <scope>NUCLEOTIDE SEQUENCE</scope>
    <source>
        <strain evidence="15">LV_2022a</strain>
    </source>
</reference>
<reference evidence="15" key="2">
    <citation type="journal article" date="2023" name="Infect Dis Poverty">
        <title>Chromosome-scale genome of the human blood fluke Schistosoma mekongi and its implications for public health.</title>
        <authorList>
            <person name="Zhou M."/>
            <person name="Xu L."/>
            <person name="Xu D."/>
            <person name="Chen W."/>
            <person name="Khan J."/>
            <person name="Hu Y."/>
            <person name="Huang H."/>
            <person name="Wei H."/>
            <person name="Zhang Y."/>
            <person name="Chusongsang P."/>
            <person name="Tanasarnprasert K."/>
            <person name="Hu X."/>
            <person name="Limpanont Y."/>
            <person name="Lv Z."/>
        </authorList>
    </citation>
    <scope>NUCLEOTIDE SEQUENCE</scope>
    <source>
        <strain evidence="15">LV_2022a</strain>
    </source>
</reference>
<keyword evidence="6 12" id="KW-1133">Transmembrane helix</keyword>
<feature type="region of interest" description="Disordered" evidence="11">
    <location>
        <begin position="1717"/>
        <end position="1739"/>
    </location>
</feature>
<evidence type="ECO:0000256" key="8">
    <source>
        <dbReference type="ARBA" id="ARBA00023136"/>
    </source>
</evidence>
<evidence type="ECO:0000256" key="10">
    <source>
        <dbReference type="SAM" id="Coils"/>
    </source>
</evidence>
<dbReference type="InterPro" id="IPR014710">
    <property type="entry name" value="RmlC-like_jellyroll"/>
</dbReference>
<feature type="short sequence motif" description="GXSXG" evidence="9">
    <location>
        <begin position="1082"/>
        <end position="1086"/>
    </location>
</feature>
<gene>
    <name evidence="15" type="ORF">MN116_003076</name>
</gene>
<dbReference type="InterPro" id="IPR001423">
    <property type="entry name" value="LysoPLipase_patatin_CS"/>
</dbReference>
<accession>A0AAE1ZHL7</accession>
<evidence type="ECO:0000256" key="6">
    <source>
        <dbReference type="ARBA" id="ARBA00022989"/>
    </source>
</evidence>
<keyword evidence="16" id="KW-1185">Reference proteome</keyword>
<proteinExistence type="inferred from homology"/>
<dbReference type="Pfam" id="PF00027">
    <property type="entry name" value="cNMP_binding"/>
    <property type="match status" value="3"/>
</dbReference>
<evidence type="ECO:0000256" key="5">
    <source>
        <dbReference type="ARBA" id="ARBA00022963"/>
    </source>
</evidence>
<organism evidence="15 16">
    <name type="scientific">Schistosoma mekongi</name>
    <name type="common">Parasitic worm</name>
    <dbReference type="NCBI Taxonomy" id="38744"/>
    <lineage>
        <taxon>Eukaryota</taxon>
        <taxon>Metazoa</taxon>
        <taxon>Spiralia</taxon>
        <taxon>Lophotrochozoa</taxon>
        <taxon>Platyhelminthes</taxon>
        <taxon>Trematoda</taxon>
        <taxon>Digenea</taxon>
        <taxon>Strigeidida</taxon>
        <taxon>Schistosomatoidea</taxon>
        <taxon>Schistosomatidae</taxon>
        <taxon>Schistosoma</taxon>
    </lineage>
</organism>
<evidence type="ECO:0000313" key="15">
    <source>
        <dbReference type="EMBL" id="KAK4473734.1"/>
    </source>
</evidence>
<dbReference type="Gene3D" id="2.60.120.10">
    <property type="entry name" value="Jelly Rolls"/>
    <property type="match status" value="3"/>
</dbReference>
<dbReference type="Gene3D" id="3.40.1090.10">
    <property type="entry name" value="Cytosolic phospholipase A2 catalytic domain"/>
    <property type="match status" value="2"/>
</dbReference>
<dbReference type="Pfam" id="PF01734">
    <property type="entry name" value="Patatin"/>
    <property type="match status" value="2"/>
</dbReference>
<feature type="short sequence motif" description="GXGXXG" evidence="9">
    <location>
        <begin position="1055"/>
        <end position="1060"/>
    </location>
</feature>
<dbReference type="SMART" id="SM00100">
    <property type="entry name" value="cNMP"/>
    <property type="match status" value="2"/>
</dbReference>
<dbReference type="PROSITE" id="PS51635">
    <property type="entry name" value="PNPLA"/>
    <property type="match status" value="1"/>
</dbReference>
<keyword evidence="8 12" id="KW-0472">Membrane</keyword>
<evidence type="ECO:0000259" key="13">
    <source>
        <dbReference type="PROSITE" id="PS50042"/>
    </source>
</evidence>
<dbReference type="CDD" id="cd00038">
    <property type="entry name" value="CAP_ED"/>
    <property type="match status" value="3"/>
</dbReference>
<evidence type="ECO:0000256" key="7">
    <source>
        <dbReference type="ARBA" id="ARBA00023098"/>
    </source>
</evidence>
<dbReference type="PROSITE" id="PS01237">
    <property type="entry name" value="UPF0028"/>
    <property type="match status" value="1"/>
</dbReference>
<evidence type="ECO:0000256" key="3">
    <source>
        <dbReference type="ARBA" id="ARBA00022692"/>
    </source>
</evidence>
<dbReference type="GO" id="GO:0004622">
    <property type="term" value="F:phosphatidylcholine lysophospholipase activity"/>
    <property type="evidence" value="ECO:0007669"/>
    <property type="project" value="InterPro"/>
</dbReference>
<dbReference type="SUPFAM" id="SSF52151">
    <property type="entry name" value="FabD/lysophospholipase-like"/>
    <property type="match status" value="2"/>
</dbReference>
<feature type="compositionally biased region" description="Basic residues" evidence="11">
    <location>
        <begin position="1821"/>
        <end position="1832"/>
    </location>
</feature>
<evidence type="ECO:0000256" key="12">
    <source>
        <dbReference type="SAM" id="Phobius"/>
    </source>
</evidence>
<dbReference type="InterPro" id="IPR056556">
    <property type="entry name" value="NTE1_P-loop_dom"/>
</dbReference>
<feature type="domain" description="Cyclic nucleotide-binding" evidence="13">
    <location>
        <begin position="218"/>
        <end position="327"/>
    </location>
</feature>
<dbReference type="InterPro" id="IPR050301">
    <property type="entry name" value="NTE"/>
</dbReference>
<dbReference type="Pfam" id="PF24179">
    <property type="entry name" value="NTE_Ploop"/>
    <property type="match status" value="1"/>
</dbReference>
<keyword evidence="5 9" id="KW-0442">Lipid degradation</keyword>
<dbReference type="GO" id="GO:0005783">
    <property type="term" value="C:endoplasmic reticulum"/>
    <property type="evidence" value="ECO:0007669"/>
    <property type="project" value="TreeGrafter"/>
</dbReference>
<sequence>MLNKFQQRQEFEWSATRLSVMLFSNTVYDNITSLSLNICGSFYNLTSRLISFYYDVIISIREGILAEIFPSLLLSHVSSPAAITHSLQNATVLLILTVFLLGLSAFLLLRHLKSHVPLRVQTTQVRRGFRRRDKIRYHAIRFGRRFNEITEELKKVHTKEERKTTIVNFAKKIFKLHDSEKSPALAYGRLPESFFEPDEEDVSSLPEDLRLMISSIRVFGHLEKSFFIEFCKFIETIELHKDEYLFRIGDKDRCVYVIRSGRIQITVTEPDGSKCIIAEVGKGGSVDSLLSVLSVLTGYPSTFEFMEAIALEPTTVLCLPTQSFLEICKPQTPTLFRIIQMIAVRLQRLSFNALHTYLGLSSELINKEYSSFSGSSKSHEFLCKIFEKKHIENLNEFGNINLKYSDLDFMSPKVKFAKSATIDDQKFKSLELELDQVLTSNDRSNLDSTCQSGALELGEAPALYSRKKKPPSILSPSQPPSPNCKHHVTNLRRALSLADTSSNLSSKYNYVDGIGDDDRLNDKEVNYDLIEELNFTKDELKEMIKLAEKDLADVLNLTDSSILHGHVSLGFLSADFVLSRESEMQLEMYYVIYGQLKVFQSSGGPDNDIITMFTCGPGKVVGLLGLITGEPNIYGIHATTKTIVAVLSRERFYSVVRQNPRALFSVTHIISSHLSPLFHQLDFAMEWLSVKSGKALYKKGDIANHVYVVLSGRLRQVDNMPDGSHRIVSELGRGDLVGFLEVISQQTRISTVMAIRDSELAQIPSHLLHHLKNKVPQVLSRIIQLLSDKLLGNLTTGSSMASPLGMPILHMTSTNSLVTGGLGYTSGGNSNMDVLYSPLNSGVMTNLRTIAVLPSTTDINAEAFTLELQHSMSPMGSSIRLTSDIVVKRLGSSAFDSVSQYRLSTWLSHQEDSHRIVFFVCDCQRASVWNRICIRQADCVLVLALCSSDPARPSPIEMALKNDPTKVAKVLVLMYPLDTDYPESGKTAVWLNARPWISQHYHIRCEPRVFIPRSKLNLISFYTKVFTREKPNPLSDFSRLARYLVGEAVGLVLGGGGARGCSHVGLIRAFQEAGIPIDLIGGTSIGAFMGALWADETRVAQFTQRARNFTNCFNSIWKKIKDFTYPAVSIFSEWAYGHTCTKIVAFIIAYISLFLNVVLHSIFEAGIPIDLIGGTSIGAFMGALWADETRVAQFTQRARNFTNCFNSIWKKIKDFTYPAVSIFSGKELNRQLQSTFHERQIEDFWLPFFCVTTDITNCKMRIHTQGSSWRYIRASMSLSGYLPPLCDPYDGSLLLDGGYTNNLPADVMVCFGAKTIFANDVGAAVETELTNYGDHLSGWYLLYTRFFRVGSPVLRIPSLTEIQARLAYISCVRQLEYIKASGICFYLRPPIDKYLTLQFSAFDEITNVGYDYIKGILSTWHEEGRLQTLIPGVKPHFFSWSTMSSCENDSLPPSHLTSVHSPDSFTPTATHNWLTQSFSDQHTFIDLAECVAKTSKPKNSRGGLDERSNKYHIKSSINVQNSSQLPNISCKPTATDISTPTNATVSSANSITMKNLTKSTHTISDLVSHYISTDQCLQSASSSKNVSSDEQHYQKEIKDLSDFLKNGLTCKNRQRFMSNCYNVDSPNSCVNSEVMYAVNCNLTQKKLSTHDTCHHYRHLRRCKSDHDVQHVHDNSGTLNLAINNDLVNVDQVVNVPSKSSQITNYSLHTFKSLEDDGYLEDDESSTDSAHSPVTASDPELRHDIFLESSNAEGKRIRQRSNSTYRISPYLLHTELSKKRSDSPYSDINVKHACIKKEQQLNDMNTFGDDTLFKSDMMTMRNRTKQNRKRHHRSSLDRLRADRDRGAASCHVNLP</sequence>
<evidence type="ECO:0000256" key="9">
    <source>
        <dbReference type="PROSITE-ProRule" id="PRU01161"/>
    </source>
</evidence>
<feature type="transmembrane region" description="Helical" evidence="12">
    <location>
        <begin position="90"/>
        <end position="109"/>
    </location>
</feature>
<dbReference type="PROSITE" id="PS50042">
    <property type="entry name" value="CNMP_BINDING_3"/>
    <property type="match status" value="3"/>
</dbReference>
<evidence type="ECO:0000259" key="14">
    <source>
        <dbReference type="PROSITE" id="PS51635"/>
    </source>
</evidence>
<feature type="active site" description="Proton acceptor" evidence="9">
    <location>
        <position position="1296"/>
    </location>
</feature>
<name>A0AAE1ZHL7_SCHME</name>
<keyword evidence="4 9" id="KW-0378">Hydrolase</keyword>
<dbReference type="EMBL" id="JALJAT010000002">
    <property type="protein sequence ID" value="KAK4473734.1"/>
    <property type="molecule type" value="Genomic_DNA"/>
</dbReference>
<evidence type="ECO:0000256" key="4">
    <source>
        <dbReference type="ARBA" id="ARBA00022801"/>
    </source>
</evidence>
<keyword evidence="10" id="KW-0175">Coiled coil</keyword>
<keyword evidence="7 9" id="KW-0443">Lipid metabolism</keyword>
<feature type="region of interest" description="Disordered" evidence="11">
    <location>
        <begin position="1820"/>
        <end position="1854"/>
    </location>
</feature>
<feature type="domain" description="PNPLA" evidence="14">
    <location>
        <begin position="1051"/>
        <end position="1309"/>
    </location>
</feature>
<feature type="active site" description="Nucleophile" evidence="9">
    <location>
        <position position="1084"/>
    </location>
</feature>
<feature type="coiled-coil region" evidence="10">
    <location>
        <begin position="530"/>
        <end position="557"/>
    </location>
</feature>
<evidence type="ECO:0000256" key="11">
    <source>
        <dbReference type="SAM" id="MobiDB-lite"/>
    </source>
</evidence>
<evidence type="ECO:0000313" key="16">
    <source>
        <dbReference type="Proteomes" id="UP001292079"/>
    </source>
</evidence>
<dbReference type="Proteomes" id="UP001292079">
    <property type="component" value="Unassembled WGS sequence"/>
</dbReference>
<feature type="short sequence motif" description="DGA/G" evidence="9">
    <location>
        <begin position="1296"/>
        <end position="1298"/>
    </location>
</feature>
<evidence type="ECO:0000256" key="2">
    <source>
        <dbReference type="ARBA" id="ARBA00006636"/>
    </source>
</evidence>
<keyword evidence="3 12" id="KW-0812">Transmembrane</keyword>
<dbReference type="InterPro" id="IPR016035">
    <property type="entry name" value="Acyl_Trfase/lysoPLipase"/>
</dbReference>
<dbReference type="InterPro" id="IPR000595">
    <property type="entry name" value="cNMP-bd_dom"/>
</dbReference>